<comment type="similarity">
    <text evidence="3 13">Belongs to the guanylate kinase family.</text>
</comment>
<dbReference type="AlphaFoldDB" id="A0A5C6CRG3"/>
<proteinExistence type="inferred from homology"/>
<dbReference type="InterPro" id="IPR020590">
    <property type="entry name" value="Guanylate_kinase_CS"/>
</dbReference>
<dbReference type="GO" id="GO:0005524">
    <property type="term" value="F:ATP binding"/>
    <property type="evidence" value="ECO:0007669"/>
    <property type="project" value="UniProtKB-UniRule"/>
</dbReference>
<evidence type="ECO:0000256" key="1">
    <source>
        <dbReference type="ARBA" id="ARBA00003531"/>
    </source>
</evidence>
<evidence type="ECO:0000256" key="6">
    <source>
        <dbReference type="ARBA" id="ARBA00022490"/>
    </source>
</evidence>
<comment type="function">
    <text evidence="1 13">Essential for recycling GMP and indirectly, cGMP.</text>
</comment>
<dbReference type="PROSITE" id="PS50052">
    <property type="entry name" value="GUANYLATE_KINASE_2"/>
    <property type="match status" value="1"/>
</dbReference>
<evidence type="ECO:0000259" key="14">
    <source>
        <dbReference type="PROSITE" id="PS50052"/>
    </source>
</evidence>
<evidence type="ECO:0000256" key="7">
    <source>
        <dbReference type="ARBA" id="ARBA00022679"/>
    </source>
</evidence>
<dbReference type="GO" id="GO:0004385">
    <property type="term" value="F:GMP kinase activity"/>
    <property type="evidence" value="ECO:0007669"/>
    <property type="project" value="UniProtKB-UniRule"/>
</dbReference>
<evidence type="ECO:0000256" key="10">
    <source>
        <dbReference type="ARBA" id="ARBA00022840"/>
    </source>
</evidence>
<dbReference type="InterPro" id="IPR008144">
    <property type="entry name" value="Guanylate_kin-like_dom"/>
</dbReference>
<evidence type="ECO:0000313" key="16">
    <source>
        <dbReference type="Proteomes" id="UP000318437"/>
    </source>
</evidence>
<comment type="catalytic activity">
    <reaction evidence="12 13">
        <text>GMP + ATP = GDP + ADP</text>
        <dbReference type="Rhea" id="RHEA:20780"/>
        <dbReference type="ChEBI" id="CHEBI:30616"/>
        <dbReference type="ChEBI" id="CHEBI:58115"/>
        <dbReference type="ChEBI" id="CHEBI:58189"/>
        <dbReference type="ChEBI" id="CHEBI:456216"/>
        <dbReference type="EC" id="2.7.4.8"/>
    </reaction>
</comment>
<evidence type="ECO:0000256" key="5">
    <source>
        <dbReference type="ARBA" id="ARBA00016296"/>
    </source>
</evidence>
<dbReference type="PANTHER" id="PTHR23117">
    <property type="entry name" value="GUANYLATE KINASE-RELATED"/>
    <property type="match status" value="1"/>
</dbReference>
<dbReference type="Proteomes" id="UP000318437">
    <property type="component" value="Unassembled WGS sequence"/>
</dbReference>
<dbReference type="InterPro" id="IPR027417">
    <property type="entry name" value="P-loop_NTPase"/>
</dbReference>
<evidence type="ECO:0000256" key="2">
    <source>
        <dbReference type="ARBA" id="ARBA00004496"/>
    </source>
</evidence>
<comment type="subcellular location">
    <subcellularLocation>
        <location evidence="2 13">Cytoplasm</location>
    </subcellularLocation>
</comment>
<dbReference type="InterPro" id="IPR008145">
    <property type="entry name" value="GK/Ca_channel_bsu"/>
</dbReference>
<evidence type="ECO:0000256" key="9">
    <source>
        <dbReference type="ARBA" id="ARBA00022777"/>
    </source>
</evidence>
<evidence type="ECO:0000256" key="11">
    <source>
        <dbReference type="ARBA" id="ARBA00030128"/>
    </source>
</evidence>
<dbReference type="HAMAP" id="MF_00328">
    <property type="entry name" value="Guanylate_kinase"/>
    <property type="match status" value="1"/>
</dbReference>
<keyword evidence="8 13" id="KW-0547">Nucleotide-binding</keyword>
<dbReference type="PROSITE" id="PS00856">
    <property type="entry name" value="GUANYLATE_KINASE_1"/>
    <property type="match status" value="1"/>
</dbReference>
<reference evidence="15 16" key="1">
    <citation type="submission" date="2019-02" db="EMBL/GenBank/DDBJ databases">
        <title>Deep-cultivation of Planctomycetes and their phenomic and genomic characterization uncovers novel biology.</title>
        <authorList>
            <person name="Wiegand S."/>
            <person name="Jogler M."/>
            <person name="Boedeker C."/>
            <person name="Pinto D."/>
            <person name="Vollmers J."/>
            <person name="Rivas-Marin E."/>
            <person name="Kohn T."/>
            <person name="Peeters S.H."/>
            <person name="Heuer A."/>
            <person name="Rast P."/>
            <person name="Oberbeckmann S."/>
            <person name="Bunk B."/>
            <person name="Jeske O."/>
            <person name="Meyerdierks A."/>
            <person name="Storesund J.E."/>
            <person name="Kallscheuer N."/>
            <person name="Luecker S."/>
            <person name="Lage O.M."/>
            <person name="Pohl T."/>
            <person name="Merkel B.J."/>
            <person name="Hornburger P."/>
            <person name="Mueller R.-W."/>
            <person name="Bruemmer F."/>
            <person name="Labrenz M."/>
            <person name="Spormann A.M."/>
            <person name="Op Den Camp H."/>
            <person name="Overmann J."/>
            <person name="Amann R."/>
            <person name="Jetten M.S.M."/>
            <person name="Mascher T."/>
            <person name="Medema M.H."/>
            <person name="Devos D.P."/>
            <person name="Kaster A.-K."/>
            <person name="Ovreas L."/>
            <person name="Rohde M."/>
            <person name="Galperin M.Y."/>
            <person name="Jogler C."/>
        </authorList>
    </citation>
    <scope>NUCLEOTIDE SEQUENCE [LARGE SCALE GENOMIC DNA]</scope>
    <source>
        <strain evidence="15 16">Pla144</strain>
    </source>
</reference>
<feature type="domain" description="Guanylate kinase-like" evidence="14">
    <location>
        <begin position="12"/>
        <end position="193"/>
    </location>
</feature>
<dbReference type="Pfam" id="PF00625">
    <property type="entry name" value="Guanylate_kin"/>
    <property type="match status" value="1"/>
</dbReference>
<dbReference type="Gene3D" id="3.40.50.300">
    <property type="entry name" value="P-loop containing nucleotide triphosphate hydrolases"/>
    <property type="match status" value="1"/>
</dbReference>
<dbReference type="PANTHER" id="PTHR23117:SF13">
    <property type="entry name" value="GUANYLATE KINASE"/>
    <property type="match status" value="1"/>
</dbReference>
<dbReference type="EMBL" id="SJPS01000004">
    <property type="protein sequence ID" value="TWU25696.1"/>
    <property type="molecule type" value="Genomic_DNA"/>
</dbReference>
<keyword evidence="6 13" id="KW-0963">Cytoplasm</keyword>
<dbReference type="InterPro" id="IPR017665">
    <property type="entry name" value="Guanylate_kinase"/>
</dbReference>
<dbReference type="EC" id="2.7.4.8" evidence="4 13"/>
<comment type="caution">
    <text evidence="15">The sequence shown here is derived from an EMBL/GenBank/DDBJ whole genome shotgun (WGS) entry which is preliminary data.</text>
</comment>
<evidence type="ECO:0000256" key="8">
    <source>
        <dbReference type="ARBA" id="ARBA00022741"/>
    </source>
</evidence>
<keyword evidence="7 13" id="KW-0808">Transferase</keyword>
<keyword evidence="10 13" id="KW-0067">ATP-binding</keyword>
<dbReference type="RefSeq" id="WP_146451283.1">
    <property type="nucleotide sequence ID" value="NZ_SJPS01000004.1"/>
</dbReference>
<evidence type="ECO:0000256" key="3">
    <source>
        <dbReference type="ARBA" id="ARBA00005790"/>
    </source>
</evidence>
<dbReference type="SUPFAM" id="SSF52540">
    <property type="entry name" value="P-loop containing nucleoside triphosphate hydrolases"/>
    <property type="match status" value="1"/>
</dbReference>
<name>A0A5C6CRG3_9BACT</name>
<dbReference type="SMART" id="SM00072">
    <property type="entry name" value="GuKc"/>
    <property type="match status" value="1"/>
</dbReference>
<organism evidence="15 16">
    <name type="scientific">Bythopirellula polymerisocia</name>
    <dbReference type="NCBI Taxonomy" id="2528003"/>
    <lineage>
        <taxon>Bacteria</taxon>
        <taxon>Pseudomonadati</taxon>
        <taxon>Planctomycetota</taxon>
        <taxon>Planctomycetia</taxon>
        <taxon>Pirellulales</taxon>
        <taxon>Lacipirellulaceae</taxon>
        <taxon>Bythopirellula</taxon>
    </lineage>
</organism>
<dbReference type="CDD" id="cd00071">
    <property type="entry name" value="GMPK"/>
    <property type="match status" value="1"/>
</dbReference>
<evidence type="ECO:0000313" key="15">
    <source>
        <dbReference type="EMBL" id="TWU25696.1"/>
    </source>
</evidence>
<gene>
    <name evidence="13 15" type="primary">gmk</name>
    <name evidence="15" type="ORF">Pla144_29060</name>
</gene>
<sequence>MTTALGKSDLPGKLVVISGPSGVGKSTVVKQVLDRLAGRLVPSISATTREPRSGEQDGVDYYFLSSEQFAQRREAGDFLETAEVFGRGHWYGTLWSAVRPSLAAGKWVLLEIDVAGAEEVLRQFQNALTIFIQPSTIEELERRLRSRATETAADIERRLEVARREIALASRYKFQVVNDTVSQAVEEIVTILQNEGILDD</sequence>
<evidence type="ECO:0000256" key="13">
    <source>
        <dbReference type="HAMAP-Rule" id="MF_00328"/>
    </source>
</evidence>
<protein>
    <recommendedName>
        <fullName evidence="5 13">Guanylate kinase</fullName>
        <ecNumber evidence="4 13">2.7.4.8</ecNumber>
    </recommendedName>
    <alternativeName>
        <fullName evidence="11 13">GMP kinase</fullName>
    </alternativeName>
</protein>
<dbReference type="NCBIfam" id="TIGR03263">
    <property type="entry name" value="guanyl_kin"/>
    <property type="match status" value="1"/>
</dbReference>
<feature type="binding site" evidence="13">
    <location>
        <begin position="19"/>
        <end position="26"/>
    </location>
    <ligand>
        <name>ATP</name>
        <dbReference type="ChEBI" id="CHEBI:30616"/>
    </ligand>
</feature>
<accession>A0A5C6CRG3</accession>
<keyword evidence="9 13" id="KW-0418">Kinase</keyword>
<dbReference type="FunFam" id="3.30.63.10:FF:000005">
    <property type="entry name" value="Guanylate kinase"/>
    <property type="match status" value="1"/>
</dbReference>
<dbReference type="Gene3D" id="3.30.63.10">
    <property type="entry name" value="Guanylate Kinase phosphate binding domain"/>
    <property type="match status" value="1"/>
</dbReference>
<dbReference type="GO" id="GO:0005829">
    <property type="term" value="C:cytosol"/>
    <property type="evidence" value="ECO:0007669"/>
    <property type="project" value="TreeGrafter"/>
</dbReference>
<evidence type="ECO:0000256" key="4">
    <source>
        <dbReference type="ARBA" id="ARBA00012961"/>
    </source>
</evidence>
<evidence type="ECO:0000256" key="12">
    <source>
        <dbReference type="ARBA" id="ARBA00048594"/>
    </source>
</evidence>
<keyword evidence="16" id="KW-1185">Reference proteome</keyword>
<dbReference type="OrthoDB" id="9808150at2"/>